<feature type="non-terminal residue" evidence="1">
    <location>
        <position position="64"/>
    </location>
</feature>
<name>A0A099Z4L3_TINGU</name>
<dbReference type="AlphaFoldDB" id="A0A099Z4L3"/>
<reference evidence="1 2" key="1">
    <citation type="submission" date="2014-06" db="EMBL/GenBank/DDBJ databases">
        <title>Genome evolution of avian class.</title>
        <authorList>
            <person name="Zhang G."/>
            <person name="Li C."/>
        </authorList>
    </citation>
    <scope>NUCLEOTIDE SEQUENCE [LARGE SCALE GENOMIC DNA]</scope>
    <source>
        <strain evidence="1">BGI_N309</strain>
    </source>
</reference>
<protein>
    <submittedName>
        <fullName evidence="1">Uncharacterized protein</fullName>
    </submittedName>
</protein>
<proteinExistence type="predicted"/>
<evidence type="ECO:0000313" key="1">
    <source>
        <dbReference type="EMBL" id="KGL76671.1"/>
    </source>
</evidence>
<sequence>GNYFCVIGSHPVTLSFSMHRFYCRVLIPVLPTQPHTHLGGLMTYTGPSLHEFGGHVIRSEWRLQ</sequence>
<keyword evidence="2" id="KW-1185">Reference proteome</keyword>
<gene>
    <name evidence="1" type="ORF">N309_06480</name>
</gene>
<organism evidence="1 2">
    <name type="scientific">Tinamus guttatus</name>
    <name type="common">White-throated tinamou</name>
    <dbReference type="NCBI Taxonomy" id="94827"/>
    <lineage>
        <taxon>Eukaryota</taxon>
        <taxon>Metazoa</taxon>
        <taxon>Chordata</taxon>
        <taxon>Craniata</taxon>
        <taxon>Vertebrata</taxon>
        <taxon>Euteleostomi</taxon>
        <taxon>Archelosauria</taxon>
        <taxon>Archosauria</taxon>
        <taxon>Dinosauria</taxon>
        <taxon>Saurischia</taxon>
        <taxon>Theropoda</taxon>
        <taxon>Coelurosauria</taxon>
        <taxon>Aves</taxon>
        <taxon>Palaeognathae</taxon>
        <taxon>Tinamiformes</taxon>
        <taxon>Tinamidae</taxon>
        <taxon>Tinamus</taxon>
    </lineage>
</organism>
<dbReference type="Proteomes" id="UP000053641">
    <property type="component" value="Unassembled WGS sequence"/>
</dbReference>
<feature type="non-terminal residue" evidence="1">
    <location>
        <position position="1"/>
    </location>
</feature>
<accession>A0A099Z4L3</accession>
<dbReference type="EMBL" id="KL889315">
    <property type="protein sequence ID" value="KGL76671.1"/>
    <property type="molecule type" value="Genomic_DNA"/>
</dbReference>
<evidence type="ECO:0000313" key="2">
    <source>
        <dbReference type="Proteomes" id="UP000053641"/>
    </source>
</evidence>